<reference evidence="1 2" key="1">
    <citation type="journal article" date="2009" name="Appl. Environ. Microbiol.">
        <title>Three genomes from the phylum Acidobacteria provide insight into the lifestyles of these microorganisms in soils.</title>
        <authorList>
            <person name="Ward N.L."/>
            <person name="Challacombe J.F."/>
            <person name="Janssen P.H."/>
            <person name="Henrissat B."/>
            <person name="Coutinho P.M."/>
            <person name="Wu M."/>
            <person name="Xie G."/>
            <person name="Haft D.H."/>
            <person name="Sait M."/>
            <person name="Badger J."/>
            <person name="Barabote R.D."/>
            <person name="Bradley B."/>
            <person name="Brettin T.S."/>
            <person name="Brinkac L.M."/>
            <person name="Bruce D."/>
            <person name="Creasy T."/>
            <person name="Daugherty S.C."/>
            <person name="Davidsen T.M."/>
            <person name="DeBoy R.T."/>
            <person name="Detter J.C."/>
            <person name="Dodson R.J."/>
            <person name="Durkin A.S."/>
            <person name="Ganapathy A."/>
            <person name="Gwinn-Giglio M."/>
            <person name="Han C.S."/>
            <person name="Khouri H."/>
            <person name="Kiss H."/>
            <person name="Kothari S.P."/>
            <person name="Madupu R."/>
            <person name="Nelson K.E."/>
            <person name="Nelson W.C."/>
            <person name="Paulsen I."/>
            <person name="Penn K."/>
            <person name="Ren Q."/>
            <person name="Rosovitz M.J."/>
            <person name="Selengut J.D."/>
            <person name="Shrivastava S."/>
            <person name="Sullivan S.A."/>
            <person name="Tapia R."/>
            <person name="Thompson L.S."/>
            <person name="Watkins K.L."/>
            <person name="Yang Q."/>
            <person name="Yu C."/>
            <person name="Zafar N."/>
            <person name="Zhou L."/>
            <person name="Kuske C.R."/>
        </authorList>
    </citation>
    <scope>NUCLEOTIDE SEQUENCE [LARGE SCALE GENOMIC DNA]</scope>
    <source>
        <strain evidence="2">ATCC 51196 / DSM 11244 / BCRC 80197 / JCM 7670 / NBRC 15755 / NCIMB 13165 / 161</strain>
    </source>
</reference>
<dbReference type="STRING" id="240015.ACP_2893"/>
<name>C1F3V5_ACIC5</name>
<proteinExistence type="predicted"/>
<sequence>MHRSVRPEPAISVAGGNFPGALGALGGGQIAALHAVVHILCADGTERFVVEADAAGDFAHFLGKTMHGAQMVGGGRKLAARGLEELLKAMVDEVSNLFAEEHPGAHGIGHGRLLAARRDDGGAAVF</sequence>
<dbReference type="HOGENOM" id="CLU_1976711_0_0_0"/>
<keyword evidence="2" id="KW-1185">Reference proteome</keyword>
<dbReference type="InParanoid" id="C1F3V5"/>
<accession>C1F3V5</accession>
<organism evidence="1 2">
    <name type="scientific">Acidobacterium capsulatum (strain ATCC 51196 / DSM 11244 / BCRC 80197 / JCM 7670 / NBRC 15755 / NCIMB 13165 / 161)</name>
    <dbReference type="NCBI Taxonomy" id="240015"/>
    <lineage>
        <taxon>Bacteria</taxon>
        <taxon>Pseudomonadati</taxon>
        <taxon>Acidobacteriota</taxon>
        <taxon>Terriglobia</taxon>
        <taxon>Terriglobales</taxon>
        <taxon>Acidobacteriaceae</taxon>
        <taxon>Acidobacterium</taxon>
    </lineage>
</organism>
<dbReference type="AlphaFoldDB" id="C1F3V5"/>
<evidence type="ECO:0000313" key="1">
    <source>
        <dbReference type="EMBL" id="ACO31644.1"/>
    </source>
</evidence>
<dbReference type="EMBL" id="CP001472">
    <property type="protein sequence ID" value="ACO31644.1"/>
    <property type="molecule type" value="Genomic_DNA"/>
</dbReference>
<gene>
    <name evidence="1" type="ordered locus">ACP_2893</name>
</gene>
<dbReference type="Proteomes" id="UP000002207">
    <property type="component" value="Chromosome"/>
</dbReference>
<evidence type="ECO:0000313" key="2">
    <source>
        <dbReference type="Proteomes" id="UP000002207"/>
    </source>
</evidence>
<dbReference type="KEGG" id="aca:ACP_2893"/>
<protein>
    <submittedName>
        <fullName evidence="1">Uncharacterized protein</fullName>
    </submittedName>
</protein>